<dbReference type="InterPro" id="IPR003770">
    <property type="entry name" value="MLTG-like"/>
</dbReference>
<dbReference type="HAMAP" id="MF_02065">
    <property type="entry name" value="MltG"/>
    <property type="match status" value="1"/>
</dbReference>
<dbReference type="Pfam" id="PF02618">
    <property type="entry name" value="YceG"/>
    <property type="match status" value="1"/>
</dbReference>
<gene>
    <name evidence="7" type="primary">mltG</name>
    <name evidence="8" type="ordered locus">Desor_0981</name>
</gene>
<dbReference type="CDD" id="cd08010">
    <property type="entry name" value="MltG_like"/>
    <property type="match status" value="1"/>
</dbReference>
<evidence type="ECO:0000256" key="2">
    <source>
        <dbReference type="ARBA" id="ARBA00022692"/>
    </source>
</evidence>
<dbReference type="AlphaFoldDB" id="G7W5K9"/>
<keyword evidence="2 7" id="KW-0812">Transmembrane</keyword>
<comment type="function">
    <text evidence="7">Functions as a peptidoglycan terminase that cleaves nascent peptidoglycan strands endolytically to terminate their elongation.</text>
</comment>
<dbReference type="Gene3D" id="3.30.160.60">
    <property type="entry name" value="Classic Zinc Finger"/>
    <property type="match status" value="1"/>
</dbReference>
<dbReference type="PATRIC" id="fig|768706.3.peg.948"/>
<sequence length="329" mass="37232">MKLFLVFLIGGFGLVSWCSWALKPYSSEGTNQKITIAPGTTAGQLAEDLQERRLIRSAFMFKVLARLNKDEFKLYVGDYYLTPQMSPEEMINRLVKDSPLVKSERVTIPEGFTTDQIIDLLVQKGFGTKEDFIKVVSEDNFSYSFLKDAPNGVHRLEGYLSPNTYDFDKKSSPHAIIDLLLRQFEKEITPEVQKQLDTLNFSVSEWVTLASIIEKEAVKAEDRPIISSVFQNRLKIGQPLQSCATIQFILGTPKPKLYDKDLQIPSPYNTYLHQGLPPGPISNPGHASLEAALYPAQTDYLYFVAKKDGYHAFAKTYSEHLKNVKLYQG</sequence>
<dbReference type="PANTHER" id="PTHR30518:SF2">
    <property type="entry name" value="ENDOLYTIC MUREIN TRANSGLYCOSYLASE"/>
    <property type="match status" value="1"/>
</dbReference>
<organism evidence="8 9">
    <name type="scientific">Desulfosporosinus orientis (strain ATCC 19365 / DSM 765 / NCIMB 8382 / VKM B-1628 / Singapore I)</name>
    <name type="common">Desulfotomaculum orientis</name>
    <dbReference type="NCBI Taxonomy" id="768706"/>
    <lineage>
        <taxon>Bacteria</taxon>
        <taxon>Bacillati</taxon>
        <taxon>Bacillota</taxon>
        <taxon>Clostridia</taxon>
        <taxon>Eubacteriales</taxon>
        <taxon>Desulfitobacteriaceae</taxon>
        <taxon>Desulfosporosinus</taxon>
    </lineage>
</organism>
<dbReference type="NCBIfam" id="TIGR00247">
    <property type="entry name" value="endolytic transglycosylase MltG"/>
    <property type="match status" value="1"/>
</dbReference>
<dbReference type="Gene3D" id="3.30.1490.480">
    <property type="entry name" value="Endolytic murein transglycosylase"/>
    <property type="match status" value="2"/>
</dbReference>
<feature type="site" description="Important for catalytic activity" evidence="7">
    <location>
        <position position="216"/>
    </location>
</feature>
<evidence type="ECO:0000256" key="7">
    <source>
        <dbReference type="HAMAP-Rule" id="MF_02065"/>
    </source>
</evidence>
<evidence type="ECO:0000256" key="5">
    <source>
        <dbReference type="ARBA" id="ARBA00023239"/>
    </source>
</evidence>
<evidence type="ECO:0000256" key="6">
    <source>
        <dbReference type="ARBA" id="ARBA00023316"/>
    </source>
</evidence>
<dbReference type="GO" id="GO:0008932">
    <property type="term" value="F:lytic endotransglycosylase activity"/>
    <property type="evidence" value="ECO:0007669"/>
    <property type="project" value="UniProtKB-UniRule"/>
</dbReference>
<keyword evidence="9" id="KW-1185">Reference proteome</keyword>
<dbReference type="STRING" id="768706.Desor_0981"/>
<proteinExistence type="inferred from homology"/>
<evidence type="ECO:0000256" key="3">
    <source>
        <dbReference type="ARBA" id="ARBA00022989"/>
    </source>
</evidence>
<evidence type="ECO:0000313" key="9">
    <source>
        <dbReference type="Proteomes" id="UP000006346"/>
    </source>
</evidence>
<keyword evidence="6 7" id="KW-0961">Cell wall biogenesis/degradation</keyword>
<dbReference type="GO" id="GO:0009252">
    <property type="term" value="P:peptidoglycan biosynthetic process"/>
    <property type="evidence" value="ECO:0007669"/>
    <property type="project" value="UniProtKB-UniRule"/>
</dbReference>
<dbReference type="Proteomes" id="UP000006346">
    <property type="component" value="Chromosome"/>
</dbReference>
<dbReference type="HOGENOM" id="CLU_025574_2_2_9"/>
<protein>
    <recommendedName>
        <fullName evidence="7">Endolytic murein transglycosylase</fullName>
        <ecNumber evidence="7">4.2.2.29</ecNumber>
    </recommendedName>
    <alternativeName>
        <fullName evidence="7">Peptidoglycan lytic transglycosylase</fullName>
    </alternativeName>
    <alternativeName>
        <fullName evidence="7">Peptidoglycan polymerization terminase</fullName>
    </alternativeName>
</protein>
<comment type="catalytic activity">
    <reaction evidence="7">
        <text>a peptidoglycan chain = a peptidoglycan chain with N-acetyl-1,6-anhydromuramyl-[peptide] at the reducing end + a peptidoglycan chain with N-acetylglucosamine at the non-reducing end.</text>
        <dbReference type="EC" id="4.2.2.29"/>
    </reaction>
</comment>
<reference evidence="8 9" key="2">
    <citation type="journal article" date="2012" name="J. Bacteriol.">
        <title>Complete genome sequences of Desulfosporosinus orientis DSM765T, Desulfosporosinus youngiae DSM17734T, Desulfosporosinus meridiei DSM13257T, and Desulfosporosinus acidiphilus DSM22704T.</title>
        <authorList>
            <person name="Pester M."/>
            <person name="Brambilla E."/>
            <person name="Alazard D."/>
            <person name="Rattei T."/>
            <person name="Weinmaier T."/>
            <person name="Han J."/>
            <person name="Lucas S."/>
            <person name="Lapidus A."/>
            <person name="Cheng J.F."/>
            <person name="Goodwin L."/>
            <person name="Pitluck S."/>
            <person name="Peters L."/>
            <person name="Ovchinnikova G."/>
            <person name="Teshima H."/>
            <person name="Detter J.C."/>
            <person name="Han C.S."/>
            <person name="Tapia R."/>
            <person name="Land M.L."/>
            <person name="Hauser L."/>
            <person name="Kyrpides N.C."/>
            <person name="Ivanova N.N."/>
            <person name="Pagani I."/>
            <person name="Huntmann M."/>
            <person name="Wei C.L."/>
            <person name="Davenport K.W."/>
            <person name="Daligault H."/>
            <person name="Chain P.S."/>
            <person name="Chen A."/>
            <person name="Mavromatis K."/>
            <person name="Markowitz V."/>
            <person name="Szeto E."/>
            <person name="Mikhailova N."/>
            <person name="Pati A."/>
            <person name="Wagner M."/>
            <person name="Woyke T."/>
            <person name="Ollivier B."/>
            <person name="Klenk H.P."/>
            <person name="Spring S."/>
            <person name="Loy A."/>
        </authorList>
    </citation>
    <scope>NUCLEOTIDE SEQUENCE [LARGE SCALE GENOMIC DNA]</scope>
    <source>
        <strain evidence="9">ATCC 19365 / DSM 765 / NCIMB 8382 / VKM B-1628</strain>
    </source>
</reference>
<keyword evidence="1 7" id="KW-1003">Cell membrane</keyword>
<evidence type="ECO:0000256" key="4">
    <source>
        <dbReference type="ARBA" id="ARBA00023136"/>
    </source>
</evidence>
<name>G7W5K9_DESOD</name>
<dbReference type="KEGG" id="dor:Desor_0981"/>
<dbReference type="EC" id="4.2.2.29" evidence="7"/>
<dbReference type="GO" id="GO:0005886">
    <property type="term" value="C:plasma membrane"/>
    <property type="evidence" value="ECO:0007669"/>
    <property type="project" value="UniProtKB-UniRule"/>
</dbReference>
<keyword evidence="4 7" id="KW-0472">Membrane</keyword>
<keyword evidence="5 7" id="KW-0456">Lyase</keyword>
<reference evidence="9" key="1">
    <citation type="submission" date="2011-11" db="EMBL/GenBank/DDBJ databases">
        <title>Complete sequence of Desulfosporosinus orientis DSM 765.</title>
        <authorList>
            <person name="Lucas S."/>
            <person name="Han J."/>
            <person name="Lapidus A."/>
            <person name="Cheng J.-F."/>
            <person name="Goodwin L."/>
            <person name="Pitluck S."/>
            <person name="Peters L."/>
            <person name="Ovchinnikova G."/>
            <person name="Teshima H."/>
            <person name="Detter J.C."/>
            <person name="Han C."/>
            <person name="Tapia R."/>
            <person name="Land M."/>
            <person name="Hauser L."/>
            <person name="Kyrpides N."/>
            <person name="Ivanova N."/>
            <person name="Pagani I."/>
            <person name="Pester M."/>
            <person name="Spring S."/>
            <person name="Ollivier B."/>
            <person name="Rattei T."/>
            <person name="Klenk H.-P."/>
            <person name="Wagner M."/>
            <person name="Loy A."/>
            <person name="Woyke T."/>
        </authorList>
    </citation>
    <scope>NUCLEOTIDE SEQUENCE [LARGE SCALE GENOMIC DNA]</scope>
    <source>
        <strain evidence="9">ATCC 19365 / DSM 765 / NCIMB 8382 / VKM B-1628</strain>
    </source>
</reference>
<dbReference type="GO" id="GO:0071555">
    <property type="term" value="P:cell wall organization"/>
    <property type="evidence" value="ECO:0007669"/>
    <property type="project" value="UniProtKB-KW"/>
</dbReference>
<dbReference type="EMBL" id="CP003108">
    <property type="protein sequence ID" value="AET66656.1"/>
    <property type="molecule type" value="Genomic_DNA"/>
</dbReference>
<evidence type="ECO:0000256" key="1">
    <source>
        <dbReference type="ARBA" id="ARBA00022475"/>
    </source>
</evidence>
<keyword evidence="3 7" id="KW-1133">Transmembrane helix</keyword>
<dbReference type="PANTHER" id="PTHR30518">
    <property type="entry name" value="ENDOLYTIC MUREIN TRANSGLYCOSYLASE"/>
    <property type="match status" value="1"/>
</dbReference>
<comment type="similarity">
    <text evidence="7">Belongs to the transglycosylase MltG family.</text>
</comment>
<accession>G7W5K9</accession>
<evidence type="ECO:0000313" key="8">
    <source>
        <dbReference type="EMBL" id="AET66656.1"/>
    </source>
</evidence>
<dbReference type="eggNOG" id="COG1559">
    <property type="taxonomic scope" value="Bacteria"/>
</dbReference>